<dbReference type="Gramene" id="TraesCS6A02G222500.1">
    <property type="protein sequence ID" value="TraesCS6A02G222500.1"/>
    <property type="gene ID" value="TraesCS6A02G222500"/>
</dbReference>
<dbReference type="Gramene" id="TraesLAC6A03G03300930.1">
    <property type="protein sequence ID" value="TraesLAC6A03G03300930.1"/>
    <property type="gene ID" value="TraesLAC6A03G03300930"/>
</dbReference>
<dbReference type="Gramene" id="TraesRN6A0100587800.1">
    <property type="protein sequence ID" value="TraesRN6A0100587800.1"/>
    <property type="gene ID" value="TraesRN6A0100587800"/>
</dbReference>
<reference evidence="2" key="1">
    <citation type="submission" date="2018-08" db="EMBL/GenBank/DDBJ databases">
        <authorList>
            <person name="Rossello M."/>
        </authorList>
    </citation>
    <scope>NUCLEOTIDE SEQUENCE [LARGE SCALE GENOMIC DNA]</scope>
    <source>
        <strain evidence="2">cv. Chinese Spring</strain>
    </source>
</reference>
<dbReference type="Proteomes" id="UP000019116">
    <property type="component" value="Chromosome 6A"/>
</dbReference>
<organism evidence="2">
    <name type="scientific">Triticum aestivum</name>
    <name type="common">Wheat</name>
    <dbReference type="NCBI Taxonomy" id="4565"/>
    <lineage>
        <taxon>Eukaryota</taxon>
        <taxon>Viridiplantae</taxon>
        <taxon>Streptophyta</taxon>
        <taxon>Embryophyta</taxon>
        <taxon>Tracheophyta</taxon>
        <taxon>Spermatophyta</taxon>
        <taxon>Magnoliopsida</taxon>
        <taxon>Liliopsida</taxon>
        <taxon>Poales</taxon>
        <taxon>Poaceae</taxon>
        <taxon>BOP clade</taxon>
        <taxon>Pooideae</taxon>
        <taxon>Triticodae</taxon>
        <taxon>Triticeae</taxon>
        <taxon>Triticinae</taxon>
        <taxon>Triticum</taxon>
    </lineage>
</organism>
<dbReference type="EnsemblPlants" id="TraesCS6A02G222500.1">
    <property type="protein sequence ID" value="TraesCS6A02G222500.1"/>
    <property type="gene ID" value="TraesCS6A02G222500"/>
</dbReference>
<reference evidence="2" key="2">
    <citation type="submission" date="2018-10" db="UniProtKB">
        <authorList>
            <consortium name="EnsemblPlants"/>
        </authorList>
    </citation>
    <scope>IDENTIFICATION</scope>
</reference>
<dbReference type="Gramene" id="TraesJAG6A03G03338700.1">
    <property type="protein sequence ID" value="TraesJAG6A03G03338700.1"/>
    <property type="gene ID" value="TraesJAG6A03G03338700"/>
</dbReference>
<evidence type="ECO:0000313" key="3">
    <source>
        <dbReference type="Proteomes" id="UP000019116"/>
    </source>
</evidence>
<proteinExistence type="predicted"/>
<dbReference type="Gramene" id="TraesROB_scaffold_148355_01G000100.1">
    <property type="protein sequence ID" value="TraesROB_scaffold_148355_01G000100.1"/>
    <property type="gene ID" value="TraesROB_scaffold_148355_01G000100"/>
</dbReference>
<dbReference type="Gramene" id="TraesCAD_scaffold_064139_01G000100.1">
    <property type="protein sequence ID" value="TraesCAD_scaffold_064139_01G000100.1"/>
    <property type="gene ID" value="TraesCAD_scaffold_064139_01G000100"/>
</dbReference>
<dbReference type="Gramene" id="TraesSYM6A03G03286850.1">
    <property type="protein sequence ID" value="TraesSYM6A03G03286850.1"/>
    <property type="gene ID" value="TraesSYM6A03G03286850"/>
</dbReference>
<feature type="region of interest" description="Disordered" evidence="1">
    <location>
        <begin position="1"/>
        <end position="39"/>
    </location>
</feature>
<dbReference type="AlphaFoldDB" id="A0A3B6NR13"/>
<feature type="compositionally biased region" description="Gly residues" evidence="1">
    <location>
        <begin position="1"/>
        <end position="21"/>
    </location>
</feature>
<sequence length="151" mass="16163">MAADTGDGGSRGGGRAGGSQGLGCSRRGRGRLEPTRGDALRRGDEVALGALLQTWMDRRWEDLAGWRSSGRGGGTRQEAARSTATRMLGVGGAGSRKRSLAWLPLEVAFLEELGGGSKGRKEVELDKKEIEERCKCVMGESKPMEWFNIAP</sequence>
<dbReference type="Gramene" id="TraesCLE_scaffold_151812_01G000100.1">
    <property type="protein sequence ID" value="TraesCLE_scaffold_151812_01G000100.1"/>
    <property type="gene ID" value="TraesCLE_scaffold_151812_01G000100"/>
</dbReference>
<dbReference type="Gramene" id="TraesARI6A03G03301620.1">
    <property type="protein sequence ID" value="TraesARI6A03G03301620.1"/>
    <property type="gene ID" value="TraesARI6A03G03301620"/>
</dbReference>
<keyword evidence="3" id="KW-1185">Reference proteome</keyword>
<name>A0A3B6NR13_WHEAT</name>
<protein>
    <submittedName>
        <fullName evidence="2">Uncharacterized protein</fullName>
    </submittedName>
</protein>
<accession>A0A3B6NR13</accession>
<dbReference type="Gramene" id="TraesPARA_EIv1.0_1947280.1">
    <property type="protein sequence ID" value="TraesPARA_EIv1.0_1947280.1.CDS"/>
    <property type="gene ID" value="TraesPARA_EIv1.0_1947280"/>
</dbReference>
<evidence type="ECO:0000256" key="1">
    <source>
        <dbReference type="SAM" id="MobiDB-lite"/>
    </source>
</evidence>
<feature type="compositionally biased region" description="Basic and acidic residues" evidence="1">
    <location>
        <begin position="30"/>
        <end position="39"/>
    </location>
</feature>
<evidence type="ECO:0000313" key="2">
    <source>
        <dbReference type="EnsemblPlants" id="TraesCS6A02G222500.1"/>
    </source>
</evidence>
<dbReference type="Gramene" id="TraesNOR6A03G03377840.1">
    <property type="protein sequence ID" value="TraesNOR6A03G03377840.1"/>
    <property type="gene ID" value="TraesNOR6A03G03377840"/>
</dbReference>
<dbReference type="Gramene" id="TraesCS6A03G0613200.1">
    <property type="protein sequence ID" value="TraesCS6A03G0613200.1.CDS"/>
    <property type="gene ID" value="TraesCS6A03G0613200"/>
</dbReference>